<accession>A0A1D1VHZ0</accession>
<dbReference type="GO" id="GO:0005763">
    <property type="term" value="C:mitochondrial small ribosomal subunit"/>
    <property type="evidence" value="ECO:0007669"/>
    <property type="project" value="TreeGrafter"/>
</dbReference>
<dbReference type="PANTHER" id="PTHR21011:SF1">
    <property type="entry name" value="SMALL RIBOSOMAL SUBUNIT PROTEIN BS6M"/>
    <property type="match status" value="1"/>
</dbReference>
<dbReference type="OrthoDB" id="268530at2759"/>
<dbReference type="GO" id="GO:0006412">
    <property type="term" value="P:translation"/>
    <property type="evidence" value="ECO:0007669"/>
    <property type="project" value="InterPro"/>
</dbReference>
<evidence type="ECO:0000313" key="5">
    <source>
        <dbReference type="Proteomes" id="UP000186922"/>
    </source>
</evidence>
<proteinExistence type="inferred from homology"/>
<dbReference type="Pfam" id="PF01250">
    <property type="entry name" value="Ribosomal_S6"/>
    <property type="match status" value="1"/>
</dbReference>
<evidence type="ECO:0000256" key="2">
    <source>
        <dbReference type="ARBA" id="ARBA00035170"/>
    </source>
</evidence>
<dbReference type="Gene3D" id="3.30.70.60">
    <property type="match status" value="1"/>
</dbReference>
<sequence length="139" mass="16482">MPTYEVVLLTKQCRRPEARVIIRRISDLLWSKKGLIRDIEFMGDLKTPVRIHAHGSYHWNALYWLLSFDMPVNLMRELPEEFKRDVDVLKFTLTRKKNEETIVQKVECLLEEESLPPAHRQDVADLIKYGKRPVPSRQL</sequence>
<dbReference type="Proteomes" id="UP000186922">
    <property type="component" value="Unassembled WGS sequence"/>
</dbReference>
<dbReference type="InterPro" id="IPR000529">
    <property type="entry name" value="Ribosomal_bS6"/>
</dbReference>
<protein>
    <recommendedName>
        <fullName evidence="2">Small ribosomal subunit protein bS6m</fullName>
    </recommendedName>
    <alternativeName>
        <fullName evidence="3">28S ribosomal protein S6, mitochondrial</fullName>
    </alternativeName>
</protein>
<comment type="similarity">
    <text evidence="1">Belongs to the bacterial ribosomal protein bS6 family.</text>
</comment>
<keyword evidence="5" id="KW-1185">Reference proteome</keyword>
<gene>
    <name evidence="4" type="primary">RvY_10402</name>
    <name evidence="4" type="synonym">RvY_10402.2</name>
    <name evidence="4" type="ORF">RvY_10402-2</name>
</gene>
<name>A0A1D1VHZ0_RAMVA</name>
<dbReference type="SUPFAM" id="SSF54995">
    <property type="entry name" value="Ribosomal protein S6"/>
    <property type="match status" value="1"/>
</dbReference>
<comment type="caution">
    <text evidence="4">The sequence shown here is derived from an EMBL/GenBank/DDBJ whole genome shotgun (WGS) entry which is preliminary data.</text>
</comment>
<dbReference type="GO" id="GO:0003735">
    <property type="term" value="F:structural constituent of ribosome"/>
    <property type="evidence" value="ECO:0007669"/>
    <property type="project" value="InterPro"/>
</dbReference>
<organism evidence="4 5">
    <name type="scientific">Ramazzottius varieornatus</name>
    <name type="common">Water bear</name>
    <name type="synonym">Tardigrade</name>
    <dbReference type="NCBI Taxonomy" id="947166"/>
    <lineage>
        <taxon>Eukaryota</taxon>
        <taxon>Metazoa</taxon>
        <taxon>Ecdysozoa</taxon>
        <taxon>Tardigrada</taxon>
        <taxon>Eutardigrada</taxon>
        <taxon>Parachela</taxon>
        <taxon>Hypsibioidea</taxon>
        <taxon>Ramazzottiidae</taxon>
        <taxon>Ramazzottius</taxon>
    </lineage>
</organism>
<evidence type="ECO:0000256" key="3">
    <source>
        <dbReference type="ARBA" id="ARBA00035365"/>
    </source>
</evidence>
<dbReference type="AlphaFoldDB" id="A0A1D1VHZ0"/>
<evidence type="ECO:0000313" key="4">
    <source>
        <dbReference type="EMBL" id="GAU99387.1"/>
    </source>
</evidence>
<dbReference type="STRING" id="947166.A0A1D1VHZ0"/>
<dbReference type="CDD" id="cd15465">
    <property type="entry name" value="bS6_mito"/>
    <property type="match status" value="1"/>
</dbReference>
<dbReference type="GO" id="GO:0070181">
    <property type="term" value="F:small ribosomal subunit rRNA binding"/>
    <property type="evidence" value="ECO:0007669"/>
    <property type="project" value="TreeGrafter"/>
</dbReference>
<evidence type="ECO:0000256" key="1">
    <source>
        <dbReference type="ARBA" id="ARBA00009512"/>
    </source>
</evidence>
<reference evidence="4 5" key="1">
    <citation type="journal article" date="2016" name="Nat. Commun.">
        <title>Extremotolerant tardigrade genome and improved radiotolerance of human cultured cells by tardigrade-unique protein.</title>
        <authorList>
            <person name="Hashimoto T."/>
            <person name="Horikawa D.D."/>
            <person name="Saito Y."/>
            <person name="Kuwahara H."/>
            <person name="Kozuka-Hata H."/>
            <person name="Shin-I T."/>
            <person name="Minakuchi Y."/>
            <person name="Ohishi K."/>
            <person name="Motoyama A."/>
            <person name="Aizu T."/>
            <person name="Enomoto A."/>
            <person name="Kondo K."/>
            <person name="Tanaka S."/>
            <person name="Hara Y."/>
            <person name="Koshikawa S."/>
            <person name="Sagara H."/>
            <person name="Miura T."/>
            <person name="Yokobori S."/>
            <person name="Miyagawa K."/>
            <person name="Suzuki Y."/>
            <person name="Kubo T."/>
            <person name="Oyama M."/>
            <person name="Kohara Y."/>
            <person name="Fujiyama A."/>
            <person name="Arakawa K."/>
            <person name="Katayama T."/>
            <person name="Toyoda A."/>
            <person name="Kunieda T."/>
        </authorList>
    </citation>
    <scope>NUCLEOTIDE SEQUENCE [LARGE SCALE GENOMIC DNA]</scope>
    <source>
        <strain evidence="4 5">YOKOZUNA-1</strain>
    </source>
</reference>
<dbReference type="InterPro" id="IPR014717">
    <property type="entry name" value="Transl_elong_EF1B/ribsomal_bS6"/>
</dbReference>
<dbReference type="EMBL" id="BDGG01000005">
    <property type="protein sequence ID" value="GAU99387.1"/>
    <property type="molecule type" value="Genomic_DNA"/>
</dbReference>
<dbReference type="PANTHER" id="PTHR21011">
    <property type="entry name" value="MITOCHONDRIAL 28S RIBOSOMAL PROTEIN S6"/>
    <property type="match status" value="1"/>
</dbReference>
<dbReference type="InterPro" id="IPR035980">
    <property type="entry name" value="Ribosomal_bS6_sf"/>
</dbReference>